<dbReference type="NCBIfam" id="TIGR00514">
    <property type="entry name" value="accC"/>
    <property type="match status" value="1"/>
</dbReference>
<dbReference type="InterPro" id="IPR011764">
    <property type="entry name" value="Biotin_carboxylation_dom"/>
</dbReference>
<keyword evidence="6" id="KW-0479">Metal-binding</keyword>
<dbReference type="FunFam" id="3.30.1490.20:FF:000003">
    <property type="entry name" value="acetyl-CoA carboxylase isoform X1"/>
    <property type="match status" value="1"/>
</dbReference>
<organism evidence="17 18">
    <name type="scientific">Silvanigrella aquatica</name>
    <dbReference type="NCBI Taxonomy" id="1915309"/>
    <lineage>
        <taxon>Bacteria</taxon>
        <taxon>Pseudomonadati</taxon>
        <taxon>Bdellovibrionota</taxon>
        <taxon>Oligoflexia</taxon>
        <taxon>Silvanigrellales</taxon>
        <taxon>Silvanigrellaceae</taxon>
        <taxon>Silvanigrella</taxon>
    </lineage>
</organism>
<keyword evidence="10 13" id="KW-0092">Biotin</keyword>
<evidence type="ECO:0000256" key="8">
    <source>
        <dbReference type="ARBA" id="ARBA00022840"/>
    </source>
</evidence>
<evidence type="ECO:0000256" key="1">
    <source>
        <dbReference type="ARBA" id="ARBA00003761"/>
    </source>
</evidence>
<dbReference type="SMART" id="SM00878">
    <property type="entry name" value="Biotin_carb_C"/>
    <property type="match status" value="1"/>
</dbReference>
<evidence type="ECO:0000256" key="13">
    <source>
        <dbReference type="RuleBase" id="RU365063"/>
    </source>
</evidence>
<dbReference type="SUPFAM" id="SSF56059">
    <property type="entry name" value="Glutathione synthetase ATP-binding domain-like"/>
    <property type="match status" value="1"/>
</dbReference>
<feature type="domain" description="ATP-grasp" evidence="15">
    <location>
        <begin position="132"/>
        <end position="329"/>
    </location>
</feature>
<dbReference type="FunFam" id="3.40.50.20:FF:000010">
    <property type="entry name" value="Propionyl-CoA carboxylase subunit alpha"/>
    <property type="match status" value="1"/>
</dbReference>
<comment type="pathway">
    <text evidence="2 13">Lipid metabolism; malonyl-CoA biosynthesis; malonyl-CoA from acetyl-CoA: step 1/1.</text>
</comment>
<proteinExistence type="predicted"/>
<dbReference type="InterPro" id="IPR011761">
    <property type="entry name" value="ATP-grasp"/>
</dbReference>
<keyword evidence="5 13" id="KW-0436">Ligase</keyword>
<dbReference type="InterPro" id="IPR011054">
    <property type="entry name" value="Rudment_hybrid_motif"/>
</dbReference>
<name>A0A1L4D3D9_9BACT</name>
<dbReference type="GO" id="GO:0004075">
    <property type="term" value="F:biotin carboxylase activity"/>
    <property type="evidence" value="ECO:0007669"/>
    <property type="project" value="UniProtKB-EC"/>
</dbReference>
<dbReference type="Pfam" id="PF02785">
    <property type="entry name" value="Biotin_carb_C"/>
    <property type="match status" value="1"/>
</dbReference>
<dbReference type="InterPro" id="IPR005479">
    <property type="entry name" value="CPAse_ATP-bd"/>
</dbReference>
<dbReference type="Pfam" id="PF00289">
    <property type="entry name" value="Biotin_carb_N"/>
    <property type="match status" value="1"/>
</dbReference>
<dbReference type="InterPro" id="IPR051602">
    <property type="entry name" value="ACC_Biotin_Carboxylase"/>
</dbReference>
<evidence type="ECO:0000313" key="18">
    <source>
        <dbReference type="Proteomes" id="UP000184731"/>
    </source>
</evidence>
<evidence type="ECO:0000256" key="5">
    <source>
        <dbReference type="ARBA" id="ARBA00022598"/>
    </source>
</evidence>
<evidence type="ECO:0000259" key="15">
    <source>
        <dbReference type="PROSITE" id="PS50975"/>
    </source>
</evidence>
<sequence>MIQDQFLPLTHKPFKKVLIANRGEIGVRVIRACRDLGLSPLAVYSTADLHSRHVALADAAYCIGNGPSQESYLNISNILLAARELGADAVHPGFGFLSENAEFANEVLKAGLIWIGPSPASIHAMGDKTIAKHKVTEAGVPCSPGKNEPLKNLKELQDTAHKVGYPLILKAAAGGGGRGMRVVRADVELANALEACQREALSYFGNADVFCERYIEHPRHIEFQILADSQGNTVHLFERDCTIQRRHQKLIEEAPSSYISEETRAQMGAIAVRAAKSVGYVNAGTVEFILESPTKFYFMEMNTRIQVEHPVTELITGIDLLQMQLKVAMGEKLSFTQKDLAIRGWAFEARINSEDPYNGFRPDPGKIEEVEFPNGPGVRVDSHIYSGYKIPEFYDSMIAKLIVYGSNRNDALNKMARALSEFYITGIKTTIPFHQAVFDFPAFREGNYTTRFIEENEHILDEFEGKKDNLSEEEALIVAMKLIQNISQNEAKNTAQIHKPEPWALANRMENTRR</sequence>
<keyword evidence="13" id="KW-0276">Fatty acid metabolism</keyword>
<keyword evidence="8 12" id="KW-0067">ATP-binding</keyword>
<comment type="subunit">
    <text evidence="3 13">Acetyl-CoA carboxylase is a heterohexamer of biotin carboxyl carrier protein, biotin carboxylase and the two subunits of carboxyl transferase in a 2:2 complex.</text>
</comment>
<dbReference type="GO" id="GO:0005524">
    <property type="term" value="F:ATP binding"/>
    <property type="evidence" value="ECO:0007669"/>
    <property type="project" value="UniProtKB-UniRule"/>
</dbReference>
<dbReference type="InterPro" id="IPR016185">
    <property type="entry name" value="PreATP-grasp_dom_sf"/>
</dbReference>
<keyword evidence="9" id="KW-0460">Magnesium</keyword>
<dbReference type="EC" id="6.3.4.14" evidence="4 13"/>
<evidence type="ECO:0000256" key="4">
    <source>
        <dbReference type="ARBA" id="ARBA00013263"/>
    </source>
</evidence>
<evidence type="ECO:0000256" key="10">
    <source>
        <dbReference type="ARBA" id="ARBA00023267"/>
    </source>
</evidence>
<evidence type="ECO:0000256" key="9">
    <source>
        <dbReference type="ARBA" id="ARBA00022842"/>
    </source>
</evidence>
<dbReference type="PROSITE" id="PS00867">
    <property type="entry name" value="CPSASE_2"/>
    <property type="match status" value="1"/>
</dbReference>
<dbReference type="Gene3D" id="3.30.470.20">
    <property type="entry name" value="ATP-grasp fold, B domain"/>
    <property type="match status" value="1"/>
</dbReference>
<accession>A0A1L4D3D9</accession>
<dbReference type="GO" id="GO:0006633">
    <property type="term" value="P:fatty acid biosynthetic process"/>
    <property type="evidence" value="ECO:0007669"/>
    <property type="project" value="UniProtKB-KW"/>
</dbReference>
<keyword evidence="7 12" id="KW-0547">Nucleotide-binding</keyword>
<dbReference type="Proteomes" id="UP000184731">
    <property type="component" value="Chromosome"/>
</dbReference>
<dbReference type="PANTHER" id="PTHR48095:SF2">
    <property type="entry name" value="BIOTIN CARBOXYLASE, CHLOROPLASTIC"/>
    <property type="match status" value="1"/>
</dbReference>
<gene>
    <name evidence="17" type="ORF">AXG55_12660</name>
</gene>
<dbReference type="AlphaFoldDB" id="A0A1L4D3D9"/>
<dbReference type="PANTHER" id="PTHR48095">
    <property type="entry name" value="PYRUVATE CARBOXYLASE SUBUNIT A"/>
    <property type="match status" value="1"/>
</dbReference>
<evidence type="ECO:0000256" key="12">
    <source>
        <dbReference type="PROSITE-ProRule" id="PRU00409"/>
    </source>
</evidence>
<dbReference type="UniPathway" id="UPA00655">
    <property type="reaction ID" value="UER00711"/>
</dbReference>
<evidence type="ECO:0000256" key="3">
    <source>
        <dbReference type="ARBA" id="ARBA00011750"/>
    </source>
</evidence>
<keyword evidence="13" id="KW-0443">Lipid metabolism</keyword>
<dbReference type="InterPro" id="IPR005481">
    <property type="entry name" value="BC-like_N"/>
</dbReference>
<keyword evidence="13" id="KW-0444">Lipid biosynthesis</keyword>
<dbReference type="GO" id="GO:0046872">
    <property type="term" value="F:metal ion binding"/>
    <property type="evidence" value="ECO:0007669"/>
    <property type="project" value="UniProtKB-KW"/>
</dbReference>
<evidence type="ECO:0000259" key="16">
    <source>
        <dbReference type="PROSITE" id="PS50979"/>
    </source>
</evidence>
<dbReference type="STRING" id="1915309.AXG55_12660"/>
<comment type="catalytic activity">
    <reaction evidence="11 13">
        <text>N(6)-biotinyl-L-lysyl-[protein] + hydrogencarbonate + ATP = N(6)-carboxybiotinyl-L-lysyl-[protein] + ADP + phosphate + H(+)</text>
        <dbReference type="Rhea" id="RHEA:13501"/>
        <dbReference type="Rhea" id="RHEA-COMP:10505"/>
        <dbReference type="Rhea" id="RHEA-COMP:10506"/>
        <dbReference type="ChEBI" id="CHEBI:15378"/>
        <dbReference type="ChEBI" id="CHEBI:17544"/>
        <dbReference type="ChEBI" id="CHEBI:30616"/>
        <dbReference type="ChEBI" id="CHEBI:43474"/>
        <dbReference type="ChEBI" id="CHEBI:83144"/>
        <dbReference type="ChEBI" id="CHEBI:83145"/>
        <dbReference type="ChEBI" id="CHEBI:456216"/>
        <dbReference type="EC" id="6.3.4.14"/>
    </reaction>
</comment>
<keyword evidence="18" id="KW-1185">Reference proteome</keyword>
<dbReference type="OrthoDB" id="5287729at2"/>
<dbReference type="GO" id="GO:2001295">
    <property type="term" value="P:malonyl-CoA biosynthetic process"/>
    <property type="evidence" value="ECO:0007669"/>
    <property type="project" value="UniProtKB-UniPathway"/>
</dbReference>
<dbReference type="InterPro" id="IPR005482">
    <property type="entry name" value="Biotin_COase_C"/>
</dbReference>
<dbReference type="InterPro" id="IPR004549">
    <property type="entry name" value="Acetyl_CoA_COase_biotin_COase"/>
</dbReference>
<dbReference type="PROSITE" id="PS50975">
    <property type="entry name" value="ATP_GRASP"/>
    <property type="match status" value="1"/>
</dbReference>
<evidence type="ECO:0000256" key="6">
    <source>
        <dbReference type="ARBA" id="ARBA00022723"/>
    </source>
</evidence>
<dbReference type="PROSITE" id="PS50979">
    <property type="entry name" value="BC"/>
    <property type="match status" value="1"/>
</dbReference>
<dbReference type="EMBL" id="CP017834">
    <property type="protein sequence ID" value="APJ04707.1"/>
    <property type="molecule type" value="Genomic_DNA"/>
</dbReference>
<protein>
    <recommendedName>
        <fullName evidence="4 13">Biotin carboxylase</fullName>
        <ecNumber evidence="4 13">6.3.4.14</ecNumber>
    </recommendedName>
    <alternativeName>
        <fullName evidence="13">Acetyl-coenzyme A carboxylase biotin carboxylase subunit A</fullName>
    </alternativeName>
</protein>
<evidence type="ECO:0000313" key="17">
    <source>
        <dbReference type="EMBL" id="APJ04707.1"/>
    </source>
</evidence>
<comment type="function">
    <text evidence="1 13">This protein is a component of the acetyl coenzyme A carboxylase complex; first, biotin carboxylase catalyzes the carboxylation of the carrier protein and then the transcarboxylase transfers the carboxyl group to form malonyl-CoA.</text>
</comment>
<evidence type="ECO:0000256" key="11">
    <source>
        <dbReference type="ARBA" id="ARBA00048600"/>
    </source>
</evidence>
<dbReference type="Pfam" id="PF02786">
    <property type="entry name" value="CPSase_L_D2"/>
    <property type="match status" value="1"/>
</dbReference>
<dbReference type="PROSITE" id="PS00866">
    <property type="entry name" value="CPSASE_1"/>
    <property type="match status" value="1"/>
</dbReference>
<dbReference type="KEGG" id="saqi:AXG55_12660"/>
<keyword evidence="13" id="KW-0275">Fatty acid biosynthesis</keyword>
<reference evidence="17 18" key="1">
    <citation type="submission" date="2016-10" db="EMBL/GenBank/DDBJ databases">
        <title>Silvanigrella aquatica sp. nov., isolated from a freshwater lake located in the Black Forest, Germany, description of Silvanigrellaceae fam. nov., Silvanigrellales ord. nov., reclassification of the order Bdellovibrionales in the class Oligoflexia, reclassification of the families Bacteriovoracaceae and Halobacteriovoraceae in the new order Bacteriovoracales ord. nov., and reclassification of the family Pseudobacteriovoracaceae in the order Oligoflexiales.</title>
        <authorList>
            <person name="Hahn M.W."/>
            <person name="Schmidt J."/>
            <person name="Koll U."/>
            <person name="Rohde M."/>
            <person name="Verbag S."/>
            <person name="Pitt A."/>
            <person name="Nakai R."/>
            <person name="Naganuma T."/>
            <person name="Lang E."/>
        </authorList>
    </citation>
    <scope>NUCLEOTIDE SEQUENCE [LARGE SCALE GENOMIC DNA]</scope>
    <source>
        <strain evidence="17 18">MWH-Nonnen-W8red</strain>
    </source>
</reference>
<feature type="domain" description="Biotin carboxylation" evidence="16">
    <location>
        <begin position="13"/>
        <end position="458"/>
    </location>
</feature>
<evidence type="ECO:0000256" key="14">
    <source>
        <dbReference type="SAM" id="MobiDB-lite"/>
    </source>
</evidence>
<feature type="region of interest" description="Disordered" evidence="14">
    <location>
        <begin position="493"/>
        <end position="514"/>
    </location>
</feature>
<dbReference type="SUPFAM" id="SSF51246">
    <property type="entry name" value="Rudiment single hybrid motif"/>
    <property type="match status" value="1"/>
</dbReference>
<evidence type="ECO:0000256" key="7">
    <source>
        <dbReference type="ARBA" id="ARBA00022741"/>
    </source>
</evidence>
<evidence type="ECO:0000256" key="2">
    <source>
        <dbReference type="ARBA" id="ARBA00004956"/>
    </source>
</evidence>
<dbReference type="SUPFAM" id="SSF52440">
    <property type="entry name" value="PreATP-grasp domain"/>
    <property type="match status" value="1"/>
</dbReference>
<dbReference type="RefSeq" id="WP_148698462.1">
    <property type="nucleotide sequence ID" value="NZ_CP017834.1"/>
</dbReference>
<dbReference type="NCBIfam" id="NF006367">
    <property type="entry name" value="PRK08591.1"/>
    <property type="match status" value="1"/>
</dbReference>